<proteinExistence type="predicted"/>
<feature type="region of interest" description="Disordered" evidence="1">
    <location>
        <begin position="1"/>
        <end position="49"/>
    </location>
</feature>
<reference evidence="2" key="1">
    <citation type="submission" date="2020-02" db="EMBL/GenBank/DDBJ databases">
        <authorList>
            <person name="Palmer J.M."/>
        </authorList>
    </citation>
    <scope>NUCLEOTIDE SEQUENCE</scope>
    <source>
        <strain evidence="2">EPUS1.4</strain>
        <tissue evidence="2">Thallus</tissue>
    </source>
</reference>
<dbReference type="AlphaFoldDB" id="A0A8H7ACW9"/>
<feature type="region of interest" description="Disordered" evidence="1">
    <location>
        <begin position="81"/>
        <end position="224"/>
    </location>
</feature>
<feature type="compositionally biased region" description="Low complexity" evidence="1">
    <location>
        <begin position="380"/>
        <end position="402"/>
    </location>
</feature>
<dbReference type="OrthoDB" id="10346211at2759"/>
<organism evidence="2 3">
    <name type="scientific">Endocarpon pusillum</name>
    <dbReference type="NCBI Taxonomy" id="364733"/>
    <lineage>
        <taxon>Eukaryota</taxon>
        <taxon>Fungi</taxon>
        <taxon>Dikarya</taxon>
        <taxon>Ascomycota</taxon>
        <taxon>Pezizomycotina</taxon>
        <taxon>Eurotiomycetes</taxon>
        <taxon>Chaetothyriomycetidae</taxon>
        <taxon>Verrucariales</taxon>
        <taxon>Verrucariaceae</taxon>
        <taxon>Endocarpon</taxon>
    </lineage>
</organism>
<keyword evidence="3" id="KW-1185">Reference proteome</keyword>
<feature type="region of interest" description="Disordered" evidence="1">
    <location>
        <begin position="371"/>
        <end position="425"/>
    </location>
</feature>
<comment type="caution">
    <text evidence="2">The sequence shown here is derived from an EMBL/GenBank/DDBJ whole genome shotgun (WGS) entry which is preliminary data.</text>
</comment>
<evidence type="ECO:0000313" key="2">
    <source>
        <dbReference type="EMBL" id="KAF7504817.1"/>
    </source>
</evidence>
<protein>
    <submittedName>
        <fullName evidence="2">Uncharacterized protein</fullName>
    </submittedName>
</protein>
<dbReference type="EMBL" id="JAACFV010000126">
    <property type="protein sequence ID" value="KAF7504817.1"/>
    <property type="molecule type" value="Genomic_DNA"/>
</dbReference>
<sequence length="425" mass="46957">MSSKSPAGSAPSRAGIIGQKRERTASPPRARVHSPPPIPPITGAGLPTDMITTEQRPLGMTVNEQSSLTLNLPAGEHLATHAIPTIPTETERLRRVSISSKQKRRLQAREARPSLSAPNPSTQVRPPRPASPFLPSEELTVVVPRALSVERSQQPAPARGTSLSRGVGVEQHIPNPRSREHVERSSPPLDTRNTRSAPSPGASPSTRRPEPDRQESGESTRAEVHNQMVKASKELRNLNELMDCYSTSSIHTGDYNSRARQPRQRVMIRPDIVKEFERQLVHANYLIWNVTQVPSRFASCAAYNEEIMEVLRTTPNLEERLSTFKTMLHSLQQHFQSGLSRNAATEEKIRQLKLVLQDVSIDLTLLEHEKERQGMEHEASSCTVSSSSSASASHASKVGSSSHRAPTQRTVHVMKPLEEFPSLPT</sequence>
<feature type="compositionally biased region" description="Basic and acidic residues" evidence="1">
    <location>
        <begin position="207"/>
        <end position="224"/>
    </location>
</feature>
<name>A0A8H7ACW9_9EURO</name>
<dbReference type="Proteomes" id="UP000606974">
    <property type="component" value="Unassembled WGS sequence"/>
</dbReference>
<gene>
    <name evidence="2" type="ORF">GJ744_001683</name>
</gene>
<accession>A0A8H7ACW9</accession>
<evidence type="ECO:0000313" key="3">
    <source>
        <dbReference type="Proteomes" id="UP000606974"/>
    </source>
</evidence>
<feature type="compositionally biased region" description="Polar residues" evidence="1">
    <location>
        <begin position="194"/>
        <end position="206"/>
    </location>
</feature>
<evidence type="ECO:0000256" key="1">
    <source>
        <dbReference type="SAM" id="MobiDB-lite"/>
    </source>
</evidence>